<keyword evidence="1 5" id="KW-0597">Phosphoprotein</keyword>
<protein>
    <submittedName>
        <fullName evidence="8">Response regulator transcription factor</fullName>
    </submittedName>
</protein>
<name>A0A847SI46_9BACT</name>
<evidence type="ECO:0000259" key="6">
    <source>
        <dbReference type="PROSITE" id="PS01124"/>
    </source>
</evidence>
<accession>A0A847SI46</accession>
<dbReference type="InterPro" id="IPR011006">
    <property type="entry name" value="CheY-like_superfamily"/>
</dbReference>
<evidence type="ECO:0000259" key="7">
    <source>
        <dbReference type="PROSITE" id="PS50110"/>
    </source>
</evidence>
<dbReference type="GO" id="GO:0043565">
    <property type="term" value="F:sequence-specific DNA binding"/>
    <property type="evidence" value="ECO:0007669"/>
    <property type="project" value="InterPro"/>
</dbReference>
<dbReference type="PROSITE" id="PS50110">
    <property type="entry name" value="RESPONSE_REGULATORY"/>
    <property type="match status" value="1"/>
</dbReference>
<dbReference type="EMBL" id="JABAHZ010000001">
    <property type="protein sequence ID" value="NLR78427.1"/>
    <property type="molecule type" value="Genomic_DNA"/>
</dbReference>
<evidence type="ECO:0000256" key="1">
    <source>
        <dbReference type="ARBA" id="ARBA00022553"/>
    </source>
</evidence>
<dbReference type="InterPro" id="IPR009057">
    <property type="entry name" value="Homeodomain-like_sf"/>
</dbReference>
<dbReference type="GO" id="GO:0003700">
    <property type="term" value="F:DNA-binding transcription factor activity"/>
    <property type="evidence" value="ECO:0007669"/>
    <property type="project" value="InterPro"/>
</dbReference>
<dbReference type="Gene3D" id="3.40.50.2300">
    <property type="match status" value="1"/>
</dbReference>
<dbReference type="Proteomes" id="UP000552864">
    <property type="component" value="Unassembled WGS sequence"/>
</dbReference>
<dbReference type="Gene3D" id="1.10.10.60">
    <property type="entry name" value="Homeodomain-like"/>
    <property type="match status" value="1"/>
</dbReference>
<keyword evidence="3" id="KW-0238">DNA-binding</keyword>
<proteinExistence type="predicted"/>
<dbReference type="Pfam" id="PF00072">
    <property type="entry name" value="Response_reg"/>
    <property type="match status" value="1"/>
</dbReference>
<evidence type="ECO:0000313" key="8">
    <source>
        <dbReference type="EMBL" id="NLR78427.1"/>
    </source>
</evidence>
<dbReference type="SMART" id="SM00448">
    <property type="entry name" value="REC"/>
    <property type="match status" value="1"/>
</dbReference>
<keyword evidence="2" id="KW-0805">Transcription regulation</keyword>
<dbReference type="SUPFAM" id="SSF46689">
    <property type="entry name" value="Homeodomain-like"/>
    <property type="match status" value="2"/>
</dbReference>
<feature type="domain" description="HTH araC/xylS-type" evidence="6">
    <location>
        <begin position="152"/>
        <end position="251"/>
    </location>
</feature>
<evidence type="ECO:0000256" key="5">
    <source>
        <dbReference type="PROSITE-ProRule" id="PRU00169"/>
    </source>
</evidence>
<evidence type="ECO:0000256" key="4">
    <source>
        <dbReference type="ARBA" id="ARBA00023163"/>
    </source>
</evidence>
<dbReference type="RefSeq" id="WP_168737766.1">
    <property type="nucleotide sequence ID" value="NZ_JABAHZ010000001.1"/>
</dbReference>
<evidence type="ECO:0000313" key="9">
    <source>
        <dbReference type="Proteomes" id="UP000552864"/>
    </source>
</evidence>
<dbReference type="PANTHER" id="PTHR43547:SF2">
    <property type="entry name" value="HYBRID SIGNAL TRANSDUCTION HISTIDINE KINASE C"/>
    <property type="match status" value="1"/>
</dbReference>
<feature type="domain" description="Response regulatory" evidence="7">
    <location>
        <begin position="5"/>
        <end position="120"/>
    </location>
</feature>
<dbReference type="GO" id="GO:0000155">
    <property type="term" value="F:phosphorelay sensor kinase activity"/>
    <property type="evidence" value="ECO:0007669"/>
    <property type="project" value="TreeGrafter"/>
</dbReference>
<dbReference type="SMART" id="SM00342">
    <property type="entry name" value="HTH_ARAC"/>
    <property type="match status" value="1"/>
</dbReference>
<dbReference type="PROSITE" id="PS00041">
    <property type="entry name" value="HTH_ARAC_FAMILY_1"/>
    <property type="match status" value="1"/>
</dbReference>
<organism evidence="8 9">
    <name type="scientific">Chitinophaga eiseniae</name>
    <dbReference type="NCBI Taxonomy" id="634771"/>
    <lineage>
        <taxon>Bacteria</taxon>
        <taxon>Pseudomonadati</taxon>
        <taxon>Bacteroidota</taxon>
        <taxon>Chitinophagia</taxon>
        <taxon>Chitinophagales</taxon>
        <taxon>Chitinophagaceae</taxon>
        <taxon>Chitinophaga</taxon>
    </lineage>
</organism>
<reference evidence="8 9" key="1">
    <citation type="submission" date="2020-04" db="EMBL/GenBank/DDBJ databases">
        <authorList>
            <person name="Yin C."/>
        </authorList>
    </citation>
    <scope>NUCLEOTIDE SEQUENCE [LARGE SCALE GENOMIC DNA]</scope>
    <source>
        <strain evidence="8 9">Ak56</strain>
    </source>
</reference>
<dbReference type="PROSITE" id="PS01124">
    <property type="entry name" value="HTH_ARAC_FAMILY_2"/>
    <property type="match status" value="1"/>
</dbReference>
<keyword evidence="4" id="KW-0804">Transcription</keyword>
<gene>
    <name evidence="8" type="ORF">HGH91_07310</name>
</gene>
<feature type="modified residue" description="4-aspartylphosphate" evidence="5">
    <location>
        <position position="53"/>
    </location>
</feature>
<dbReference type="Pfam" id="PF12833">
    <property type="entry name" value="HTH_18"/>
    <property type="match status" value="1"/>
</dbReference>
<dbReference type="PANTHER" id="PTHR43547">
    <property type="entry name" value="TWO-COMPONENT HISTIDINE KINASE"/>
    <property type="match status" value="1"/>
</dbReference>
<sequence length="261" mass="29813">MRENKILTIEDSDEVRTFIRNQLKGDYEILEAPTGTQGWETAITALPDLIITDVVMPEMDGHELCRNLKKDQRTRHIPVIMLTANTTIEQQLEGLESGANIYLTKPFNIQVLRAYVANLLRLQQTLRQCYSGKIFLEPLAVEIGVVKTNLIEKVTAIIEASIDNADFGISALAKELGMSKAVFYKKFKAITHVSPAELIKSLRLKKAAFLLSSERRNITQVAWEVGFSERKYFSKEFRKYFGISPSEYQTEIKKTRSQHRQ</sequence>
<evidence type="ECO:0000256" key="2">
    <source>
        <dbReference type="ARBA" id="ARBA00023015"/>
    </source>
</evidence>
<dbReference type="SUPFAM" id="SSF52172">
    <property type="entry name" value="CheY-like"/>
    <property type="match status" value="1"/>
</dbReference>
<dbReference type="InterPro" id="IPR020449">
    <property type="entry name" value="Tscrpt_reg_AraC-type_HTH"/>
</dbReference>
<keyword evidence="9" id="KW-1185">Reference proteome</keyword>
<comment type="caution">
    <text evidence="8">The sequence shown here is derived from an EMBL/GenBank/DDBJ whole genome shotgun (WGS) entry which is preliminary data.</text>
</comment>
<dbReference type="AlphaFoldDB" id="A0A847SI46"/>
<dbReference type="InterPro" id="IPR018062">
    <property type="entry name" value="HTH_AraC-typ_CS"/>
</dbReference>
<dbReference type="InterPro" id="IPR018060">
    <property type="entry name" value="HTH_AraC"/>
</dbReference>
<dbReference type="PRINTS" id="PR00032">
    <property type="entry name" value="HTHARAC"/>
</dbReference>
<dbReference type="InterPro" id="IPR001789">
    <property type="entry name" value="Sig_transdc_resp-reg_receiver"/>
</dbReference>
<evidence type="ECO:0000256" key="3">
    <source>
        <dbReference type="ARBA" id="ARBA00023125"/>
    </source>
</evidence>